<keyword evidence="1" id="KW-0472">Membrane</keyword>
<reference evidence="3" key="1">
    <citation type="journal article" date="2013" name="Extremophiles">
        <title>Proteinivorax tanatarense gen. nov., sp. nov., an anaerobic, haloalkaliphilic, proteolytic bacterium isolated from a decaying algal bloom, and proposal of Proteinivoraceae fam. nov.</title>
        <authorList>
            <person name="Kevbrin V."/>
            <person name="Boltyanskaya Y."/>
            <person name="Zhilina T."/>
            <person name="Kolganova T."/>
            <person name="Lavrentjeva E."/>
            <person name="Kuznetsov B."/>
        </authorList>
    </citation>
    <scope>NUCLEOTIDE SEQUENCE</scope>
    <source>
        <strain evidence="3">Z-910T</strain>
    </source>
</reference>
<protein>
    <submittedName>
        <fullName evidence="3">YibE/F family protein</fullName>
    </submittedName>
</protein>
<keyword evidence="1" id="KW-0812">Transmembrane</keyword>
<organism evidence="3">
    <name type="scientific">Proteinivorax tanatarense</name>
    <dbReference type="NCBI Taxonomy" id="1260629"/>
    <lineage>
        <taxon>Bacteria</taxon>
        <taxon>Bacillati</taxon>
        <taxon>Bacillota</taxon>
        <taxon>Clostridia</taxon>
        <taxon>Eubacteriales</taxon>
        <taxon>Proteinivoracaceae</taxon>
        <taxon>Proteinivorax</taxon>
    </lineage>
</organism>
<accession>A0AAU7VL59</accession>
<dbReference type="PANTHER" id="PTHR41771:SF1">
    <property type="entry name" value="MEMBRANE PROTEIN"/>
    <property type="match status" value="1"/>
</dbReference>
<keyword evidence="2" id="KW-0732">Signal</keyword>
<feature type="transmembrane region" description="Helical" evidence="1">
    <location>
        <begin position="131"/>
        <end position="148"/>
    </location>
</feature>
<dbReference type="RefSeq" id="WP_350343548.1">
    <property type="nucleotide sequence ID" value="NZ_CP158367.1"/>
</dbReference>
<feature type="transmembrane region" description="Helical" evidence="1">
    <location>
        <begin position="351"/>
        <end position="375"/>
    </location>
</feature>
<feature type="transmembrane region" description="Helical" evidence="1">
    <location>
        <begin position="155"/>
        <end position="175"/>
    </location>
</feature>
<sequence length="386" mass="41456">MNVKRIFSFIILLAVLISFPVFALGFDGEEGVPQDDIPPFDDEGVDVELVRGEILYASDPVEGEEYWEQGTQQLRVKITQGEFEGQEFELEHMLFGINTLELSAGDRVMVYIETADGEITTIGVDEIIRDHIVYILIAIFVIALLAIGGFKGIKALITLVLMGLTVIYIILPLMMEGYNPLLLTVAFSVLVSIFTLLIIGGANSKSFAAILGTAVGLLLSGILAWVFANAANLTGYVSEEAQMLQFIEEGVDFDVRGILLAGIIIGALGAILDVTMSIASAIEEIKIANPKLKAGELFAAGMNVGRDIMGTMVNTLILAYTGSALPLLLLFKAYEQPFGAIINSDLIATEIVRALVGSLGLIVAIPITASIAALIHHNKGVRSKKI</sequence>
<evidence type="ECO:0000256" key="1">
    <source>
        <dbReference type="SAM" id="Phobius"/>
    </source>
</evidence>
<proteinExistence type="predicted"/>
<feature type="chain" id="PRO_5043952734" evidence="2">
    <location>
        <begin position="24"/>
        <end position="386"/>
    </location>
</feature>
<dbReference type="InterPro" id="IPR012507">
    <property type="entry name" value="YibE_F"/>
</dbReference>
<feature type="transmembrane region" description="Helical" evidence="1">
    <location>
        <begin position="181"/>
        <end position="200"/>
    </location>
</feature>
<dbReference type="PANTHER" id="PTHR41771">
    <property type="entry name" value="MEMBRANE PROTEIN-RELATED"/>
    <property type="match status" value="1"/>
</dbReference>
<evidence type="ECO:0000313" key="3">
    <source>
        <dbReference type="EMBL" id="XBX74799.1"/>
    </source>
</evidence>
<feature type="transmembrane region" description="Helical" evidence="1">
    <location>
        <begin position="312"/>
        <end position="331"/>
    </location>
</feature>
<reference evidence="3" key="2">
    <citation type="submission" date="2024-06" db="EMBL/GenBank/DDBJ databases">
        <authorList>
            <person name="Petrova K.O."/>
            <person name="Toshchakov S.V."/>
            <person name="Boltjanskaja Y.V."/>
            <person name="Kevbrin V."/>
        </authorList>
    </citation>
    <scope>NUCLEOTIDE SEQUENCE</scope>
    <source>
        <strain evidence="3">Z-910T</strain>
    </source>
</reference>
<dbReference type="AlphaFoldDB" id="A0AAU7VL59"/>
<gene>
    <name evidence="3" type="ORF">PRVXT_002858</name>
</gene>
<feature type="transmembrane region" description="Helical" evidence="1">
    <location>
        <begin position="258"/>
        <end position="282"/>
    </location>
</feature>
<feature type="transmembrane region" description="Helical" evidence="1">
    <location>
        <begin position="207"/>
        <end position="228"/>
    </location>
</feature>
<name>A0AAU7VL59_9FIRM</name>
<dbReference type="Pfam" id="PF07907">
    <property type="entry name" value="YibE_F"/>
    <property type="match status" value="1"/>
</dbReference>
<evidence type="ECO:0000256" key="2">
    <source>
        <dbReference type="SAM" id="SignalP"/>
    </source>
</evidence>
<keyword evidence="1" id="KW-1133">Transmembrane helix</keyword>
<feature type="signal peptide" evidence="2">
    <location>
        <begin position="1"/>
        <end position="23"/>
    </location>
</feature>
<dbReference type="EMBL" id="CP158367">
    <property type="protein sequence ID" value="XBX74799.1"/>
    <property type="molecule type" value="Genomic_DNA"/>
</dbReference>